<dbReference type="InterPro" id="IPR006037">
    <property type="entry name" value="RCK_C"/>
</dbReference>
<dbReference type="Gene3D" id="3.40.50.720">
    <property type="entry name" value="NAD(P)-binding Rossmann-like Domain"/>
    <property type="match status" value="1"/>
</dbReference>
<evidence type="ECO:0000259" key="1">
    <source>
        <dbReference type="PROSITE" id="PS51201"/>
    </source>
</evidence>
<dbReference type="GeneID" id="83014896"/>
<dbReference type="Pfam" id="PF02254">
    <property type="entry name" value="TrkA_N"/>
    <property type="match status" value="1"/>
</dbReference>
<comment type="caution">
    <text evidence="3">The sequence shown here is derived from an EMBL/GenBank/DDBJ whole genome shotgun (WGS) entry which is preliminary data.</text>
</comment>
<reference evidence="3 4" key="1">
    <citation type="submission" date="2018-08" db="EMBL/GenBank/DDBJ databases">
        <title>A genome reference for cultivated species of the human gut microbiota.</title>
        <authorList>
            <person name="Zou Y."/>
            <person name="Xue W."/>
            <person name="Luo G."/>
        </authorList>
    </citation>
    <scope>NUCLEOTIDE SEQUENCE [LARGE SCALE GENOMIC DNA]</scope>
    <source>
        <strain evidence="3 4">AF24-29</strain>
    </source>
</reference>
<accession>A0A412G3W8</accession>
<dbReference type="EMBL" id="QRUP01000005">
    <property type="protein sequence ID" value="RGR75268.1"/>
    <property type="molecule type" value="Genomic_DNA"/>
</dbReference>
<dbReference type="InterPro" id="IPR036721">
    <property type="entry name" value="RCK_C_sf"/>
</dbReference>
<protein>
    <submittedName>
        <fullName evidence="3">TrkA family potassium uptake protein</fullName>
    </submittedName>
</protein>
<dbReference type="Gene3D" id="3.30.70.1450">
    <property type="entry name" value="Regulator of K+ conductance, C-terminal domain"/>
    <property type="match status" value="1"/>
</dbReference>
<dbReference type="InterPro" id="IPR036291">
    <property type="entry name" value="NAD(P)-bd_dom_sf"/>
</dbReference>
<evidence type="ECO:0000313" key="4">
    <source>
        <dbReference type="Proteomes" id="UP000284178"/>
    </source>
</evidence>
<keyword evidence="4" id="KW-1185">Reference proteome</keyword>
<dbReference type="PANTHER" id="PTHR43833:SF7">
    <property type="entry name" value="KTR SYSTEM POTASSIUM UPTAKE PROTEIN C"/>
    <property type="match status" value="1"/>
</dbReference>
<dbReference type="Proteomes" id="UP000284178">
    <property type="component" value="Unassembled WGS sequence"/>
</dbReference>
<dbReference type="SUPFAM" id="SSF116726">
    <property type="entry name" value="TrkA C-terminal domain-like"/>
    <property type="match status" value="1"/>
</dbReference>
<dbReference type="InterPro" id="IPR050721">
    <property type="entry name" value="Trk_Ktr_HKT_K-transport"/>
</dbReference>
<dbReference type="InterPro" id="IPR003148">
    <property type="entry name" value="RCK_N"/>
</dbReference>
<feature type="domain" description="RCK C-terminal" evidence="2">
    <location>
        <begin position="137"/>
        <end position="223"/>
    </location>
</feature>
<dbReference type="Pfam" id="PF02080">
    <property type="entry name" value="TrkA_C"/>
    <property type="match status" value="1"/>
</dbReference>
<sequence length="223" mass="24981">MSEMKQYVILGLGIFGSTIAKTLSQYNHEVIAIDKDLACVDRVSDFVTQAIQADFTDIDQLRAIGIQDCDAAVVATGSHLEESIMGVMNLRELGIPFIMAKAKNKKYMQILQKIGADYVVRPEKEMGERVAKKLVSRNIIDLIDIDDDYSIVEIAAPAKWVGKTLKALELRTNYGINVLGIRKNPKEHLSISPDAFYTIEANDQLLVIADNKIFKKFESLFRI</sequence>
<dbReference type="RefSeq" id="WP_006059157.1">
    <property type="nucleotide sequence ID" value="NZ_CABJCV010000005.1"/>
</dbReference>
<feature type="domain" description="RCK N-terminal" evidence="1">
    <location>
        <begin position="4"/>
        <end position="120"/>
    </location>
</feature>
<proteinExistence type="predicted"/>
<evidence type="ECO:0000259" key="2">
    <source>
        <dbReference type="PROSITE" id="PS51202"/>
    </source>
</evidence>
<gene>
    <name evidence="3" type="ORF">DWY25_05680</name>
</gene>
<dbReference type="PROSITE" id="PS51202">
    <property type="entry name" value="RCK_C"/>
    <property type="match status" value="1"/>
</dbReference>
<dbReference type="PROSITE" id="PS51201">
    <property type="entry name" value="RCK_N"/>
    <property type="match status" value="1"/>
</dbReference>
<evidence type="ECO:0000313" key="3">
    <source>
        <dbReference type="EMBL" id="RGR75268.1"/>
    </source>
</evidence>
<dbReference type="AlphaFoldDB" id="A0A412G3W8"/>
<organism evidence="3 4">
    <name type="scientific">Holdemania filiformis</name>
    <dbReference type="NCBI Taxonomy" id="61171"/>
    <lineage>
        <taxon>Bacteria</taxon>
        <taxon>Bacillati</taxon>
        <taxon>Bacillota</taxon>
        <taxon>Erysipelotrichia</taxon>
        <taxon>Erysipelotrichales</taxon>
        <taxon>Erysipelotrichaceae</taxon>
        <taxon>Holdemania</taxon>
    </lineage>
</organism>
<dbReference type="PANTHER" id="PTHR43833">
    <property type="entry name" value="POTASSIUM CHANNEL PROTEIN 2-RELATED-RELATED"/>
    <property type="match status" value="1"/>
</dbReference>
<dbReference type="GO" id="GO:0006813">
    <property type="term" value="P:potassium ion transport"/>
    <property type="evidence" value="ECO:0007669"/>
    <property type="project" value="InterPro"/>
</dbReference>
<dbReference type="SUPFAM" id="SSF51735">
    <property type="entry name" value="NAD(P)-binding Rossmann-fold domains"/>
    <property type="match status" value="1"/>
</dbReference>
<name>A0A412G3W8_9FIRM</name>
<dbReference type="GO" id="GO:0008324">
    <property type="term" value="F:monoatomic cation transmembrane transporter activity"/>
    <property type="evidence" value="ECO:0007669"/>
    <property type="project" value="InterPro"/>
</dbReference>